<gene>
    <name evidence="3" type="ORF">BTGOE4_36590</name>
</gene>
<sequence>MQVFINEEVIVLKYLTKAKNSSTILRGYLESYPLTSFFVMAYLFSWVVLIPFIFSQWGIFPKTKVFDIFFFANAFAGPMLAACIMFRTLEGKEAWKKVRKSILTTKVDLKWYLFTLIVIPAAMFLGMVILNGEVPTFRDLNFEFFITYLFSFVAIFFLGGPLPEEIGWRGFALPRLQSKFGPLKATLLLSVLWTFWHLPHFLTAAQRGGPGSDLSLLYIHLPIFILLCLPISIILTWVYNCNHGNLFIVMLIHASVNTFSLAQTHSTNPILKNTDIFVVIGLGFVALLILIFTRGNLGYKQTFNEVEYSKNENISK</sequence>
<evidence type="ECO:0000256" key="1">
    <source>
        <dbReference type="SAM" id="Phobius"/>
    </source>
</evidence>
<feature type="transmembrane region" description="Helical" evidence="1">
    <location>
        <begin position="276"/>
        <end position="293"/>
    </location>
</feature>
<dbReference type="InterPro" id="IPR042150">
    <property type="entry name" value="MmRce1-like"/>
</dbReference>
<dbReference type="GO" id="GO:0080120">
    <property type="term" value="P:CAAX-box protein maturation"/>
    <property type="evidence" value="ECO:0007669"/>
    <property type="project" value="UniProtKB-ARBA"/>
</dbReference>
<evidence type="ECO:0000259" key="2">
    <source>
        <dbReference type="Pfam" id="PF02517"/>
    </source>
</evidence>
<dbReference type="Pfam" id="PF02517">
    <property type="entry name" value="Rce1-like"/>
    <property type="match status" value="1"/>
</dbReference>
<feature type="transmembrane region" description="Helical" evidence="1">
    <location>
        <begin position="246"/>
        <end position="264"/>
    </location>
</feature>
<keyword evidence="3" id="KW-0645">Protease</keyword>
<feature type="transmembrane region" description="Helical" evidence="1">
    <location>
        <begin position="218"/>
        <end position="239"/>
    </location>
</feature>
<evidence type="ECO:0000313" key="3">
    <source>
        <dbReference type="EMBL" id="OFC91475.1"/>
    </source>
</evidence>
<accession>A0A9X5N449</accession>
<dbReference type="EMBL" id="LXLI01000027">
    <property type="protein sequence ID" value="OFC91475.1"/>
    <property type="molecule type" value="Genomic_DNA"/>
</dbReference>
<feature type="transmembrane region" description="Helical" evidence="1">
    <location>
        <begin position="34"/>
        <end position="54"/>
    </location>
</feature>
<dbReference type="RefSeq" id="WP_070184159.1">
    <property type="nucleotide sequence ID" value="NZ_LXLI01000027.1"/>
</dbReference>
<feature type="transmembrane region" description="Helical" evidence="1">
    <location>
        <begin position="142"/>
        <end position="159"/>
    </location>
</feature>
<organism evidence="3 4">
    <name type="scientific">Bacillus thuringiensis</name>
    <dbReference type="NCBI Taxonomy" id="1428"/>
    <lineage>
        <taxon>Bacteria</taxon>
        <taxon>Bacillati</taxon>
        <taxon>Bacillota</taxon>
        <taxon>Bacilli</taxon>
        <taxon>Bacillales</taxon>
        <taxon>Bacillaceae</taxon>
        <taxon>Bacillus</taxon>
        <taxon>Bacillus cereus group</taxon>
    </lineage>
</organism>
<dbReference type="Proteomes" id="UP000175994">
    <property type="component" value="Unassembled WGS sequence"/>
</dbReference>
<protein>
    <submittedName>
        <fullName evidence="3">CAAX amino terminal protease</fullName>
    </submittedName>
</protein>
<feature type="transmembrane region" description="Helical" evidence="1">
    <location>
        <begin position="66"/>
        <end position="89"/>
    </location>
</feature>
<dbReference type="PANTHER" id="PTHR35797:SF1">
    <property type="entry name" value="PROTEASE"/>
    <property type="match status" value="1"/>
</dbReference>
<feature type="transmembrane region" description="Helical" evidence="1">
    <location>
        <begin position="109"/>
        <end position="130"/>
    </location>
</feature>
<keyword evidence="3" id="KW-0378">Hydrolase</keyword>
<dbReference type="GO" id="GO:0006508">
    <property type="term" value="P:proteolysis"/>
    <property type="evidence" value="ECO:0007669"/>
    <property type="project" value="UniProtKB-KW"/>
</dbReference>
<dbReference type="InterPro" id="IPR003675">
    <property type="entry name" value="Rce1/LyrA-like_dom"/>
</dbReference>
<dbReference type="AlphaFoldDB" id="A0A9X5N449"/>
<keyword evidence="1" id="KW-0472">Membrane</keyword>
<proteinExistence type="predicted"/>
<reference evidence="3 4" key="1">
    <citation type="submission" date="2016-04" db="EMBL/GenBank/DDBJ databases">
        <title>Bacillus thuringiensis and Bacillus weihenstephanensis as novel biocontrol agents of wilt causing Verticillium species.</title>
        <authorList>
            <person name="Hollensteiner J."/>
            <person name="Wemheuer F."/>
            <person name="Harting R."/>
            <person name="Kolarzyk A."/>
            <person name="Diaz-Valerio S."/>
            <person name="Poehlein A."/>
            <person name="Brzuszkiewicz E."/>
            <person name="Nesemann K."/>
            <person name="Braus-Stromeyer S."/>
            <person name="Braus G."/>
            <person name="Daniel R."/>
            <person name="Liesegang H."/>
        </authorList>
    </citation>
    <scope>NUCLEOTIDE SEQUENCE [LARGE SCALE GENOMIC DNA]</scope>
    <source>
        <strain evidence="3 4">GOE4</strain>
    </source>
</reference>
<dbReference type="GO" id="GO:0004175">
    <property type="term" value="F:endopeptidase activity"/>
    <property type="evidence" value="ECO:0007669"/>
    <property type="project" value="UniProtKB-ARBA"/>
</dbReference>
<evidence type="ECO:0000313" key="4">
    <source>
        <dbReference type="Proteomes" id="UP000175994"/>
    </source>
</evidence>
<feature type="transmembrane region" description="Helical" evidence="1">
    <location>
        <begin position="180"/>
        <end position="198"/>
    </location>
</feature>
<name>A0A9X5N449_BACTU</name>
<comment type="caution">
    <text evidence="3">The sequence shown here is derived from an EMBL/GenBank/DDBJ whole genome shotgun (WGS) entry which is preliminary data.</text>
</comment>
<keyword evidence="1" id="KW-1133">Transmembrane helix</keyword>
<keyword evidence="1" id="KW-0812">Transmembrane</keyword>
<dbReference type="PANTHER" id="PTHR35797">
    <property type="entry name" value="PROTEASE-RELATED"/>
    <property type="match status" value="1"/>
</dbReference>
<feature type="domain" description="CAAX prenyl protease 2/Lysostaphin resistance protein A-like" evidence="2">
    <location>
        <begin position="150"/>
        <end position="259"/>
    </location>
</feature>